<reference evidence="12 13" key="1">
    <citation type="journal article" date="2018" name="Mol. Biol. Evol.">
        <title>Broad Genomic Sampling Reveals a Smut Pathogenic Ancestry of the Fungal Clade Ustilaginomycotina.</title>
        <authorList>
            <person name="Kijpornyongpan T."/>
            <person name="Mondo S.J."/>
            <person name="Barry K."/>
            <person name="Sandor L."/>
            <person name="Lee J."/>
            <person name="Lipzen A."/>
            <person name="Pangilinan J."/>
            <person name="LaButti K."/>
            <person name="Hainaut M."/>
            <person name="Henrissat B."/>
            <person name="Grigoriev I.V."/>
            <person name="Spatafora J.W."/>
            <person name="Aime M.C."/>
        </authorList>
    </citation>
    <scope>NUCLEOTIDE SEQUENCE [LARGE SCALE GENOMIC DNA]</scope>
    <source>
        <strain evidence="12 13">MCA 4198</strain>
    </source>
</reference>
<dbReference type="SMART" id="SM00382">
    <property type="entry name" value="AAA"/>
    <property type="match status" value="2"/>
</dbReference>
<feature type="transmembrane region" description="Helical" evidence="9">
    <location>
        <begin position="866"/>
        <end position="888"/>
    </location>
</feature>
<feature type="transmembrane region" description="Helical" evidence="9">
    <location>
        <begin position="303"/>
        <end position="325"/>
    </location>
</feature>
<dbReference type="InterPro" id="IPR011527">
    <property type="entry name" value="ABC1_TM_dom"/>
</dbReference>
<name>A0A316YI35_9BASI</name>
<dbReference type="PROSITE" id="PS50893">
    <property type="entry name" value="ABC_TRANSPORTER_2"/>
    <property type="match status" value="2"/>
</dbReference>
<feature type="transmembrane region" description="Helical" evidence="9">
    <location>
        <begin position="1089"/>
        <end position="1115"/>
    </location>
</feature>
<evidence type="ECO:0000256" key="9">
    <source>
        <dbReference type="SAM" id="Phobius"/>
    </source>
</evidence>
<evidence type="ECO:0000313" key="12">
    <source>
        <dbReference type="EMBL" id="PWN88494.1"/>
    </source>
</evidence>
<keyword evidence="3 9" id="KW-0812">Transmembrane</keyword>
<dbReference type="SUPFAM" id="SSF90123">
    <property type="entry name" value="ABC transporter transmembrane region"/>
    <property type="match status" value="2"/>
</dbReference>
<dbReference type="GO" id="GO:0005743">
    <property type="term" value="C:mitochondrial inner membrane"/>
    <property type="evidence" value="ECO:0007669"/>
    <property type="project" value="TreeGrafter"/>
</dbReference>
<dbReference type="GO" id="GO:0015421">
    <property type="term" value="F:ABC-type oligopeptide transporter activity"/>
    <property type="evidence" value="ECO:0007669"/>
    <property type="project" value="TreeGrafter"/>
</dbReference>
<feature type="domain" description="ABC transmembrane type-1" evidence="11">
    <location>
        <begin position="867"/>
        <end position="1155"/>
    </location>
</feature>
<feature type="transmembrane region" description="Helical" evidence="9">
    <location>
        <begin position="67"/>
        <end position="95"/>
    </location>
</feature>
<dbReference type="CDD" id="cd18578">
    <property type="entry name" value="ABC_6TM_Pgp_ABCB1_D2_like"/>
    <property type="match status" value="1"/>
</dbReference>
<organism evidence="12 13">
    <name type="scientific">Acaromyces ingoldii</name>
    <dbReference type="NCBI Taxonomy" id="215250"/>
    <lineage>
        <taxon>Eukaryota</taxon>
        <taxon>Fungi</taxon>
        <taxon>Dikarya</taxon>
        <taxon>Basidiomycota</taxon>
        <taxon>Ustilaginomycotina</taxon>
        <taxon>Exobasidiomycetes</taxon>
        <taxon>Exobasidiales</taxon>
        <taxon>Cryptobasidiaceae</taxon>
        <taxon>Acaromyces</taxon>
    </lineage>
</organism>
<feature type="transmembrane region" description="Helical" evidence="9">
    <location>
        <begin position="115"/>
        <end position="141"/>
    </location>
</feature>
<proteinExistence type="inferred from homology"/>
<feature type="transmembrane region" description="Helical" evidence="9">
    <location>
        <begin position="1127"/>
        <end position="1147"/>
    </location>
</feature>
<sequence>MSATLGTGSGLEAARPAAPSHDAIADEEKMLLQEHRSSLPDFFYLLSFAPPLASPFRQPRAFLQHPIVLYVIGFAAAIFSGFASFPILDILYGLYWSNGIAYTATPSIIREKSNFSAIIAIVTAAVLLFTSWVFQVCFSLASQDLSSRLRRAYVSAVLSKDASFFDKHGAGEVATYAGKEIASIRAGFGEKLGFAVWTSTIVVCSLIIGFSVAARITGFLFSIVPILVALFALLGWLTEKVGAPSLRIEGKMSNFVEEIMGSMRVVQAFGMNRALLDRFDSDMLKPLVKFGMRKALIRGSEAGVVYLALFATYSAAFWFIALNIVQGHVELGDGLTAFWNLVNSLFAFSSAVPQISSLFEALGAIRHLRKVIETPPKIDVRDQSGEKPDEKDAEPSFELQHVTFAYPARPNIASLDDVSVLLEPGKVTALVGPSGSGKSTITSLLLREYDPETANVPLPGEEAEEREDDEANKKSDGSKKGKGAKDELNDDVEKATSKEKQRVQGQGRVLYAGRDVRNLNLRWLRSQVAIVRQNPQIFTATVFENVATGLSGTKWAYKPEVDGSSDADEATKKRTEVIRQKAKDALVKAQAWDFVSRLPEGMDTKVSGGKTGLLSGGQRQRLCLARALIRSPRILVIDEGTSAIDSSTEERIRLMLEEEHRQRGMTTCLIAHRLSTIEHADKIIVMKSGAVVDQGTHTELMDATRTDHTYRDMVVQQRAIVEVDEAERTCDRQAHEELLSDGGTTRVAESTLGAPGPASGGRRRGGEQQSPTQFLQRKTSRASEHSAWQVPLRSISSVNHSAAGAAGAGGVSATAAGEEEAPVDEKRSSEIGIGAAKVEEDEGKKMTSLAVWPQFVRTLAPEKWEFFAGIVGALLAGGIFPLIGWITGKAVDSLNEPEPSKLRSGTNLWSLVFLIIAFADFFLTTTQSFFLEAGSEKMSRRLKRRALESLMRQEIGFFDKPDQASGALAAAVVTHPSNMASATGLVLSQVLISFANLLGSVILAFVLDWRMAFACLSPVVVLLFTGWLNVAMLQKYETSLQEPSNRASSYLGENIDGIKELTALGREADTLRAFETISKPRSVRSQWRALVMGAGGFSISQASVLAVAALVFFYGGKLYAQDELSRTNLYAVFEAVIIAVFGSARLLTFTGDFGRAAASFATLSSWFERKPRIAAAPPSALNGARDAGHKGDDDDAACSSPSPSGWSEQDIHFENVELRYPQRMSYPAIRDLNLTLYAGKTQAFCGTSGSGKSTILQMVQRFYDPARGTIRMGGEKQGEGSDIRSIPLDELRSQMSYVSQDACLYEGSIRFNLLLGAVEGSESEVTQEHLEACCEDACIADFIRGLPDGYETTIGAKGHQLSGGQRQRICIARALVRKPKILLLDEATSALDAQAEVSVQKALDNAAKGRTTLTVAHRLSTIRNSYIIHVVEDGAIVESGSHAELIARGGRYLELIGAQI</sequence>
<keyword evidence="6 9" id="KW-1133">Transmembrane helix</keyword>
<dbReference type="Pfam" id="PF00005">
    <property type="entry name" value="ABC_tran"/>
    <property type="match status" value="3"/>
</dbReference>
<dbReference type="PANTHER" id="PTHR43394:SF18">
    <property type="entry name" value="ABC TRANSPORTER B FAMILY MEMBER 11-LIKE"/>
    <property type="match status" value="1"/>
</dbReference>
<feature type="transmembrane region" description="Helical" evidence="9">
    <location>
        <begin position="1011"/>
        <end position="1030"/>
    </location>
</feature>
<dbReference type="EMBL" id="KZ819638">
    <property type="protein sequence ID" value="PWN88494.1"/>
    <property type="molecule type" value="Genomic_DNA"/>
</dbReference>
<dbReference type="Pfam" id="PF00664">
    <property type="entry name" value="ABC_membrane"/>
    <property type="match status" value="2"/>
</dbReference>
<evidence type="ECO:0000256" key="3">
    <source>
        <dbReference type="ARBA" id="ARBA00022692"/>
    </source>
</evidence>
<comment type="similarity">
    <text evidence="2">Belongs to the ABC transporter superfamily. ABCB family. Multidrug resistance exporter (TC 3.A.1.201) subfamily.</text>
</comment>
<evidence type="ECO:0000256" key="1">
    <source>
        <dbReference type="ARBA" id="ARBA00004141"/>
    </source>
</evidence>
<evidence type="ECO:0000259" key="11">
    <source>
        <dbReference type="PROSITE" id="PS50929"/>
    </source>
</evidence>
<evidence type="ECO:0000256" key="8">
    <source>
        <dbReference type="SAM" id="MobiDB-lite"/>
    </source>
</evidence>
<dbReference type="OrthoDB" id="6500128at2759"/>
<feature type="region of interest" description="Disordered" evidence="8">
    <location>
        <begin position="801"/>
        <end position="829"/>
    </location>
</feature>
<dbReference type="InterPro" id="IPR003593">
    <property type="entry name" value="AAA+_ATPase"/>
</dbReference>
<dbReference type="Proteomes" id="UP000245768">
    <property type="component" value="Unassembled WGS sequence"/>
</dbReference>
<feature type="compositionally biased region" description="Polar residues" evidence="8">
    <location>
        <begin position="767"/>
        <end position="777"/>
    </location>
</feature>
<dbReference type="CDD" id="cd18577">
    <property type="entry name" value="ABC_6TM_Pgp_ABCB1_D1_like"/>
    <property type="match status" value="1"/>
</dbReference>
<dbReference type="InterPro" id="IPR027417">
    <property type="entry name" value="P-loop_NTPase"/>
</dbReference>
<dbReference type="Gene3D" id="3.40.50.300">
    <property type="entry name" value="P-loop containing nucleotide triphosphate hydrolases"/>
    <property type="match status" value="2"/>
</dbReference>
<comment type="subcellular location">
    <subcellularLocation>
        <location evidence="1">Membrane</location>
        <topology evidence="1">Multi-pass membrane protein</topology>
    </subcellularLocation>
</comment>
<feature type="transmembrane region" description="Helical" evidence="9">
    <location>
        <begin position="985"/>
        <end position="1005"/>
    </location>
</feature>
<feature type="region of interest" description="Disordered" evidence="8">
    <location>
        <begin position="450"/>
        <end position="506"/>
    </location>
</feature>
<protein>
    <submittedName>
        <fullName evidence="12">P-loop containing nucleoside triphosphate hydrolase protein</fullName>
    </submittedName>
</protein>
<dbReference type="PANTHER" id="PTHR43394">
    <property type="entry name" value="ATP-DEPENDENT PERMEASE MDL1, MITOCHONDRIAL"/>
    <property type="match status" value="1"/>
</dbReference>
<feature type="domain" description="ABC transporter" evidence="10">
    <location>
        <begin position="1211"/>
        <end position="1458"/>
    </location>
</feature>
<dbReference type="RefSeq" id="XP_025375692.1">
    <property type="nucleotide sequence ID" value="XM_025519330.1"/>
</dbReference>
<feature type="region of interest" description="Disordered" evidence="8">
    <location>
        <begin position="1178"/>
        <end position="1208"/>
    </location>
</feature>
<dbReference type="GO" id="GO:0005524">
    <property type="term" value="F:ATP binding"/>
    <property type="evidence" value="ECO:0007669"/>
    <property type="project" value="UniProtKB-KW"/>
</dbReference>
<keyword evidence="7 9" id="KW-0472">Membrane</keyword>
<feature type="transmembrane region" description="Helical" evidence="9">
    <location>
        <begin position="192"/>
        <end position="213"/>
    </location>
</feature>
<evidence type="ECO:0000256" key="6">
    <source>
        <dbReference type="ARBA" id="ARBA00022989"/>
    </source>
</evidence>
<dbReference type="SUPFAM" id="SSF52540">
    <property type="entry name" value="P-loop containing nucleoside triphosphate hydrolases"/>
    <property type="match status" value="2"/>
</dbReference>
<feature type="transmembrane region" description="Helical" evidence="9">
    <location>
        <begin position="219"/>
        <end position="237"/>
    </location>
</feature>
<evidence type="ECO:0000256" key="7">
    <source>
        <dbReference type="ARBA" id="ARBA00023136"/>
    </source>
</evidence>
<feature type="compositionally biased region" description="Acidic residues" evidence="8">
    <location>
        <begin position="461"/>
        <end position="470"/>
    </location>
</feature>
<keyword evidence="13" id="KW-1185">Reference proteome</keyword>
<dbReference type="InterPro" id="IPR039421">
    <property type="entry name" value="Type_1_exporter"/>
</dbReference>
<keyword evidence="12" id="KW-0378">Hydrolase</keyword>
<dbReference type="STRING" id="215250.A0A316YI35"/>
<keyword evidence="5" id="KW-0067">ATP-binding</keyword>
<feature type="region of interest" description="Disordered" evidence="8">
    <location>
        <begin position="377"/>
        <end position="396"/>
    </location>
</feature>
<dbReference type="Gene3D" id="1.20.1560.10">
    <property type="entry name" value="ABC transporter type 1, transmembrane domain"/>
    <property type="match status" value="2"/>
</dbReference>
<feature type="transmembrane region" description="Helical" evidence="9">
    <location>
        <begin position="908"/>
        <end position="931"/>
    </location>
</feature>
<evidence type="ECO:0000256" key="2">
    <source>
        <dbReference type="ARBA" id="ARBA00007577"/>
    </source>
</evidence>
<dbReference type="GO" id="GO:0016887">
    <property type="term" value="F:ATP hydrolysis activity"/>
    <property type="evidence" value="ECO:0007669"/>
    <property type="project" value="InterPro"/>
</dbReference>
<evidence type="ECO:0000313" key="13">
    <source>
        <dbReference type="Proteomes" id="UP000245768"/>
    </source>
</evidence>
<dbReference type="InterPro" id="IPR017871">
    <property type="entry name" value="ABC_transporter-like_CS"/>
</dbReference>
<dbReference type="InterPro" id="IPR003439">
    <property type="entry name" value="ABC_transporter-like_ATP-bd"/>
</dbReference>
<dbReference type="PROSITE" id="PS00211">
    <property type="entry name" value="ABC_TRANSPORTER_1"/>
    <property type="match status" value="2"/>
</dbReference>
<dbReference type="GO" id="GO:0090374">
    <property type="term" value="P:oligopeptide export from mitochondrion"/>
    <property type="evidence" value="ECO:0007669"/>
    <property type="project" value="TreeGrafter"/>
</dbReference>
<feature type="compositionally biased region" description="Basic and acidic residues" evidence="8">
    <location>
        <begin position="471"/>
        <end position="502"/>
    </location>
</feature>
<evidence type="ECO:0000256" key="5">
    <source>
        <dbReference type="ARBA" id="ARBA00022840"/>
    </source>
</evidence>
<dbReference type="InParanoid" id="A0A316YI35"/>
<evidence type="ECO:0000256" key="4">
    <source>
        <dbReference type="ARBA" id="ARBA00022741"/>
    </source>
</evidence>
<feature type="region of interest" description="Disordered" evidence="8">
    <location>
        <begin position="736"/>
        <end position="788"/>
    </location>
</feature>
<gene>
    <name evidence="12" type="ORF">FA10DRAFT_244056</name>
</gene>
<feature type="compositionally biased region" description="Basic and acidic residues" evidence="8">
    <location>
        <begin position="377"/>
        <end position="394"/>
    </location>
</feature>
<evidence type="ECO:0000259" key="10">
    <source>
        <dbReference type="PROSITE" id="PS50893"/>
    </source>
</evidence>
<dbReference type="InterPro" id="IPR036640">
    <property type="entry name" value="ABC1_TM_sf"/>
</dbReference>
<feature type="domain" description="ABC transporter" evidence="10">
    <location>
        <begin position="397"/>
        <end position="713"/>
    </location>
</feature>
<dbReference type="FunFam" id="3.40.50.300:FF:000913">
    <property type="entry name" value="ABC multidrug transporter SitT"/>
    <property type="match status" value="1"/>
</dbReference>
<keyword evidence="4" id="KW-0547">Nucleotide-binding</keyword>
<dbReference type="GeneID" id="37041246"/>
<dbReference type="PROSITE" id="PS50929">
    <property type="entry name" value="ABC_TM1F"/>
    <property type="match status" value="2"/>
</dbReference>
<accession>A0A316YI35</accession>
<feature type="domain" description="ABC transmembrane type-1" evidence="11">
    <location>
        <begin position="71"/>
        <end position="360"/>
    </location>
</feature>